<dbReference type="GO" id="GO:0043531">
    <property type="term" value="F:ADP binding"/>
    <property type="evidence" value="ECO:0007669"/>
    <property type="project" value="InterPro"/>
</dbReference>
<dbReference type="Gene3D" id="3.80.10.10">
    <property type="entry name" value="Ribonuclease Inhibitor"/>
    <property type="match status" value="2"/>
</dbReference>
<evidence type="ECO:0000256" key="2">
    <source>
        <dbReference type="ARBA" id="ARBA00022737"/>
    </source>
</evidence>
<keyword evidence="5" id="KW-1185">Reference proteome</keyword>
<dbReference type="InterPro" id="IPR027417">
    <property type="entry name" value="P-loop_NTPase"/>
</dbReference>
<dbReference type="InterPro" id="IPR002182">
    <property type="entry name" value="NB-ARC"/>
</dbReference>
<dbReference type="InterPro" id="IPR001611">
    <property type="entry name" value="Leu-rich_rpt"/>
</dbReference>
<dbReference type="SUPFAM" id="SSF52058">
    <property type="entry name" value="L domain-like"/>
    <property type="match status" value="1"/>
</dbReference>
<dbReference type="PRINTS" id="PR00364">
    <property type="entry name" value="DISEASERSIST"/>
</dbReference>
<dbReference type="SUPFAM" id="SSF52540">
    <property type="entry name" value="P-loop containing nucleoside triphosphate hydrolases"/>
    <property type="match status" value="1"/>
</dbReference>
<dbReference type="PANTHER" id="PTHR11017">
    <property type="entry name" value="LEUCINE-RICH REPEAT-CONTAINING PROTEIN"/>
    <property type="match status" value="1"/>
</dbReference>
<dbReference type="Gene3D" id="3.40.50.300">
    <property type="entry name" value="P-loop containing nucleotide triphosphate hydrolases"/>
    <property type="match status" value="1"/>
</dbReference>
<gene>
    <name evidence="6" type="primary">LOC111276184</name>
</gene>
<dbReference type="GO" id="GO:0006952">
    <property type="term" value="P:defense response"/>
    <property type="evidence" value="ECO:0007669"/>
    <property type="project" value="InterPro"/>
</dbReference>
<protein>
    <submittedName>
        <fullName evidence="6">TMV resistance protein N-like</fullName>
    </submittedName>
</protein>
<dbReference type="KEGG" id="dzi:111276184"/>
<sequence length="1257" mass="143703">MLMIFIEILRHESQFIQDIIKHVQNKLHRTVLHVPPYLIGIDFLVTCINWWLKGDGSNKVGIATICGIGGNGKTTIAKVAYNQNIEIFEGYSFLADVREVSQESNGLVRLQRQLISDILKGKVNKIQKADDGIIKIKEALCCRRVLLVLDDVDDAEKITKIMGTQVAFHPGSKIIITSRHRSMLNAPFTTQLLNLESSSSNYRDICMEFEVKELTFNESLQLFNLYAFGKSSPIEIKSMEYARRVVKHCGGLPLALKVLASSLSGKSMNVWKSAVEKLKAIPDSKIQKILRISYDSMEDDHDKNLFLDIACFFIGKDKDYTTTILDGCDFHTTVGIENLICRSLLVVNEKNKLKMHQMIRDMGKEIVRQESLDLGKRSRLWHKDAFDVIREKLVRDFIFIYLFLFCNFLILFFQGKFFLQQATKTVKCLTIDLQGLLHLVNQSKNQFLMSNEVDMETEAFTKMRRLKLLQLDYGKLTGDYRDFPKGLTWLRWHGFPLQYIPTDLEISRLVVLDMRRSSLKHVWKDSKVCDCNFFFSFLVKQQHVSELNAFCLFLLNLQCLPNLKILNLNHSHGLVKTPNFSGLRRLEKLMLKDCINLIEVDQSIGQLKTLSFLNLEDCKNLRKLPRTIGMLVSLEKLILSGCLRLDHVPKELQCMKSLKVLGLDETAIFDSNSWLSWLSLKRRKEMSLFWEFLPCSLVKLSLENCRLSDDVMPSDLSSVPYLQSLNLSRNPIHSLPESIINLTKLKELLLSSCKQLQSLPKLPITSSGRHIKICQSVNRMSSVAYLLSFKRCIIFGCEKLTKVEGVFMLEPTENFEAEQIECLFNVGSIGSNKVEIYNYLLDTKVVTTPQVIHECGITSCFVSGSEVPISFEHRSKGSKISFSFPSYDFPDEKISCLSLCIVFSVVDDKVILDSTPCVAITNETKQIDFAYYSSFVGIPESNNDTMLWLIHWPVKRFHFEAGDNVSCMLFSILNIKEFGVAGRCKSGNNVISACELLQQDHQGIDEDNELNIELDLSEEDLLSLNSNGNAKVQIYNLLKESNMVASPQVLYDCGIISKYDRLCWYGLHVVSRGSKISFTVPFGKKISWLKSIILLFADTDKTFDFLPRVEIVNETKDTKWTYCKHFVGIPEARNLVTWISSWKFKGELQSGDHVSFTVLSDLRVKGCFIDFIYESDDHLDLSICNSSDRYSHGSMRWSTLFFETFEIVIEQGPKMDISKLEIVEGLMLMSFFENMLGIDLMVVVHRLHINPNIKPVL</sequence>
<dbReference type="PANTHER" id="PTHR11017:SF305">
    <property type="entry name" value="TMV RESISTANCE PROTEIN N-LIKE"/>
    <property type="match status" value="1"/>
</dbReference>
<evidence type="ECO:0000313" key="5">
    <source>
        <dbReference type="Proteomes" id="UP000515121"/>
    </source>
</evidence>
<dbReference type="Proteomes" id="UP000515121">
    <property type="component" value="Unplaced"/>
</dbReference>
<dbReference type="Pfam" id="PF23282">
    <property type="entry name" value="WHD_ROQ1"/>
    <property type="match status" value="1"/>
</dbReference>
<keyword evidence="1" id="KW-0433">Leucine-rich repeat</keyword>
<proteinExistence type="predicted"/>
<evidence type="ECO:0000259" key="3">
    <source>
        <dbReference type="Pfam" id="PF00931"/>
    </source>
</evidence>
<dbReference type="InterPro" id="IPR032675">
    <property type="entry name" value="LRR_dom_sf"/>
</dbReference>
<dbReference type="RefSeq" id="XP_022717711.1">
    <property type="nucleotide sequence ID" value="XM_022861976.1"/>
</dbReference>
<dbReference type="GeneID" id="111276184"/>
<evidence type="ECO:0000313" key="6">
    <source>
        <dbReference type="RefSeq" id="XP_022717711.1"/>
    </source>
</evidence>
<dbReference type="PROSITE" id="PS51450">
    <property type="entry name" value="LRR"/>
    <property type="match status" value="1"/>
</dbReference>
<dbReference type="OrthoDB" id="1901675at2759"/>
<keyword evidence="2" id="KW-0677">Repeat</keyword>
<dbReference type="InterPro" id="IPR058192">
    <property type="entry name" value="WHD_ROQ1-like"/>
</dbReference>
<evidence type="ECO:0000259" key="4">
    <source>
        <dbReference type="Pfam" id="PF23282"/>
    </source>
</evidence>
<dbReference type="InterPro" id="IPR042197">
    <property type="entry name" value="Apaf_helical"/>
</dbReference>
<feature type="domain" description="Disease resistance protein Roq1-like winged-helix" evidence="4">
    <location>
        <begin position="300"/>
        <end position="371"/>
    </location>
</feature>
<dbReference type="Pfam" id="PF00931">
    <property type="entry name" value="NB-ARC"/>
    <property type="match status" value="1"/>
</dbReference>
<evidence type="ECO:0000256" key="1">
    <source>
        <dbReference type="ARBA" id="ARBA00022614"/>
    </source>
</evidence>
<dbReference type="InterPro" id="IPR044974">
    <property type="entry name" value="Disease_R_plants"/>
</dbReference>
<feature type="domain" description="NB-ARC" evidence="3">
    <location>
        <begin position="57"/>
        <end position="187"/>
    </location>
</feature>
<name>A0A6P5WQC5_DURZI</name>
<organism evidence="5 6">
    <name type="scientific">Durio zibethinus</name>
    <name type="common">Durian</name>
    <dbReference type="NCBI Taxonomy" id="66656"/>
    <lineage>
        <taxon>Eukaryota</taxon>
        <taxon>Viridiplantae</taxon>
        <taxon>Streptophyta</taxon>
        <taxon>Embryophyta</taxon>
        <taxon>Tracheophyta</taxon>
        <taxon>Spermatophyta</taxon>
        <taxon>Magnoliopsida</taxon>
        <taxon>eudicotyledons</taxon>
        <taxon>Gunneridae</taxon>
        <taxon>Pentapetalae</taxon>
        <taxon>rosids</taxon>
        <taxon>malvids</taxon>
        <taxon>Malvales</taxon>
        <taxon>Malvaceae</taxon>
        <taxon>Helicteroideae</taxon>
        <taxon>Durio</taxon>
    </lineage>
</organism>
<dbReference type="AlphaFoldDB" id="A0A6P5WQC5"/>
<dbReference type="Gene3D" id="1.10.8.430">
    <property type="entry name" value="Helical domain of apoptotic protease-activating factors"/>
    <property type="match status" value="1"/>
</dbReference>
<accession>A0A6P5WQC5</accession>
<reference evidence="6" key="1">
    <citation type="submission" date="2025-08" db="UniProtKB">
        <authorList>
            <consortium name="RefSeq"/>
        </authorList>
    </citation>
    <scope>IDENTIFICATION</scope>
    <source>
        <tissue evidence="6">Fruit stalk</tissue>
    </source>
</reference>